<dbReference type="CDD" id="cd22164">
    <property type="entry name" value="F-box_AtSKIP19-like"/>
    <property type="match status" value="1"/>
</dbReference>
<dbReference type="AlphaFoldDB" id="A0AAU9PEE6"/>
<dbReference type="Gene3D" id="1.20.1280.50">
    <property type="match status" value="1"/>
</dbReference>
<name>A0AAU9PEE6_9ASTR</name>
<feature type="domain" description="F-box" evidence="1">
    <location>
        <begin position="29"/>
        <end position="76"/>
    </location>
</feature>
<organism evidence="2 3">
    <name type="scientific">Lactuca virosa</name>
    <dbReference type="NCBI Taxonomy" id="75947"/>
    <lineage>
        <taxon>Eukaryota</taxon>
        <taxon>Viridiplantae</taxon>
        <taxon>Streptophyta</taxon>
        <taxon>Embryophyta</taxon>
        <taxon>Tracheophyta</taxon>
        <taxon>Spermatophyta</taxon>
        <taxon>Magnoliopsida</taxon>
        <taxon>eudicotyledons</taxon>
        <taxon>Gunneridae</taxon>
        <taxon>Pentapetalae</taxon>
        <taxon>asterids</taxon>
        <taxon>campanulids</taxon>
        <taxon>Asterales</taxon>
        <taxon>Asteraceae</taxon>
        <taxon>Cichorioideae</taxon>
        <taxon>Cichorieae</taxon>
        <taxon>Lactucinae</taxon>
        <taxon>Lactuca</taxon>
    </lineage>
</organism>
<dbReference type="InterPro" id="IPR001810">
    <property type="entry name" value="F-box_dom"/>
</dbReference>
<gene>
    <name evidence="2" type="ORF">LVIROSA_LOCUS34225</name>
</gene>
<dbReference type="EMBL" id="CAKMRJ010005634">
    <property type="protein sequence ID" value="CAH1448700.1"/>
    <property type="molecule type" value="Genomic_DNA"/>
</dbReference>
<dbReference type="PROSITE" id="PS50181">
    <property type="entry name" value="FBOX"/>
    <property type="match status" value="1"/>
</dbReference>
<dbReference type="InterPro" id="IPR036047">
    <property type="entry name" value="F-box-like_dom_sf"/>
</dbReference>
<dbReference type="SMART" id="SM00256">
    <property type="entry name" value="FBOX"/>
    <property type="match status" value="1"/>
</dbReference>
<comment type="caution">
    <text evidence="2">The sequence shown here is derived from an EMBL/GenBank/DDBJ whole genome shotgun (WGS) entry which is preliminary data.</text>
</comment>
<dbReference type="PANTHER" id="PTHR38926">
    <property type="entry name" value="F-BOX DOMAIN CONTAINING PROTEIN, EXPRESSED"/>
    <property type="match status" value="1"/>
</dbReference>
<evidence type="ECO:0000313" key="3">
    <source>
        <dbReference type="Proteomes" id="UP001157418"/>
    </source>
</evidence>
<dbReference type="PANTHER" id="PTHR38926:SF2">
    <property type="entry name" value="F-BOX_LRR-REPEAT PROTEIN 21-RELATED"/>
    <property type="match status" value="1"/>
</dbReference>
<reference evidence="2 3" key="1">
    <citation type="submission" date="2022-01" db="EMBL/GenBank/DDBJ databases">
        <authorList>
            <person name="Xiong W."/>
            <person name="Schranz E."/>
        </authorList>
    </citation>
    <scope>NUCLEOTIDE SEQUENCE [LARGE SCALE GENOMIC DNA]</scope>
</reference>
<dbReference type="Pfam" id="PF00646">
    <property type="entry name" value="F-box"/>
    <property type="match status" value="1"/>
</dbReference>
<dbReference type="Proteomes" id="UP001157418">
    <property type="component" value="Unassembled WGS sequence"/>
</dbReference>
<protein>
    <recommendedName>
        <fullName evidence="1">F-box domain-containing protein</fullName>
    </recommendedName>
</protein>
<accession>A0AAU9PEE6</accession>
<sequence length="145" mass="16669">MLQEDEDICIMESSSDFNLSLSSSTMEGRPNWLKLPEELMANILQRLSYLEILKSASKVCTTWKKICKDPAMWKVIDMRKQEVYRWSMNFHIETLITKLVDLRHTSTYTPPKPTRHSLLVAGQSGMAVAKRTVWFSVSASDIGNR</sequence>
<proteinExistence type="predicted"/>
<dbReference type="SUPFAM" id="SSF81383">
    <property type="entry name" value="F-box domain"/>
    <property type="match status" value="1"/>
</dbReference>
<evidence type="ECO:0000259" key="1">
    <source>
        <dbReference type="PROSITE" id="PS50181"/>
    </source>
</evidence>
<evidence type="ECO:0000313" key="2">
    <source>
        <dbReference type="EMBL" id="CAH1448700.1"/>
    </source>
</evidence>
<keyword evidence="3" id="KW-1185">Reference proteome</keyword>